<sequence>MHVGSAQGGRQRLVLKADARGHFMNAGLINGKVMQYMIDTGATMVAFSQAEARRMGVSFENGKPVMIGTGNGNVKAHRIVLESVRAGDIELRNVDAVVVPQPMPYVLLGNSFLNAFQMTRTNDEMVLEKK</sequence>
<dbReference type="InterPro" id="IPR001995">
    <property type="entry name" value="Peptidase_A2_cat"/>
</dbReference>
<dbReference type="PROSITE" id="PS50175">
    <property type="entry name" value="ASP_PROT_RETROV"/>
    <property type="match status" value="1"/>
</dbReference>
<comment type="caution">
    <text evidence="3">The sequence shown here is derived from an EMBL/GenBank/DDBJ whole genome shotgun (WGS) entry which is preliminary data.</text>
</comment>
<dbReference type="InterPro" id="IPR011969">
    <property type="entry name" value="Clan_AA_Asp_peptidase_C"/>
</dbReference>
<dbReference type="SUPFAM" id="SSF50630">
    <property type="entry name" value="Acid proteases"/>
    <property type="match status" value="1"/>
</dbReference>
<dbReference type="Pfam" id="PF13975">
    <property type="entry name" value="gag-asp_proteas"/>
    <property type="match status" value="1"/>
</dbReference>
<dbReference type="GO" id="GO:0006508">
    <property type="term" value="P:proteolysis"/>
    <property type="evidence" value="ECO:0007669"/>
    <property type="project" value="InterPro"/>
</dbReference>
<dbReference type="EMBL" id="VSSQ01053277">
    <property type="protein sequence ID" value="MPN07317.1"/>
    <property type="molecule type" value="Genomic_DNA"/>
</dbReference>
<evidence type="ECO:0000313" key="3">
    <source>
        <dbReference type="EMBL" id="MPN07317.1"/>
    </source>
</evidence>
<dbReference type="AlphaFoldDB" id="A0A645EZF7"/>
<protein>
    <recommendedName>
        <fullName evidence="2">Peptidase A2 domain-containing protein</fullName>
    </recommendedName>
</protein>
<dbReference type="InterPro" id="IPR021109">
    <property type="entry name" value="Peptidase_aspartic_dom_sf"/>
</dbReference>
<dbReference type="Gene3D" id="2.40.70.10">
    <property type="entry name" value="Acid Proteases"/>
    <property type="match status" value="1"/>
</dbReference>
<accession>A0A645EZF7</accession>
<dbReference type="NCBIfam" id="TIGR02281">
    <property type="entry name" value="clan_AA_DTGA"/>
    <property type="match status" value="1"/>
</dbReference>
<organism evidence="3">
    <name type="scientific">bioreactor metagenome</name>
    <dbReference type="NCBI Taxonomy" id="1076179"/>
    <lineage>
        <taxon>unclassified sequences</taxon>
        <taxon>metagenomes</taxon>
        <taxon>ecological metagenomes</taxon>
    </lineage>
</organism>
<proteinExistence type="predicted"/>
<gene>
    <name evidence="3" type="ORF">SDC9_154583</name>
</gene>
<evidence type="ECO:0000256" key="1">
    <source>
        <dbReference type="ARBA" id="ARBA00022801"/>
    </source>
</evidence>
<dbReference type="GO" id="GO:0004190">
    <property type="term" value="F:aspartic-type endopeptidase activity"/>
    <property type="evidence" value="ECO:0007669"/>
    <property type="project" value="InterPro"/>
</dbReference>
<dbReference type="CDD" id="cd05483">
    <property type="entry name" value="retropepsin_like_bacteria"/>
    <property type="match status" value="1"/>
</dbReference>
<evidence type="ECO:0000259" key="2">
    <source>
        <dbReference type="PROSITE" id="PS50175"/>
    </source>
</evidence>
<reference evidence="3" key="1">
    <citation type="submission" date="2019-08" db="EMBL/GenBank/DDBJ databases">
        <authorList>
            <person name="Kucharzyk K."/>
            <person name="Murdoch R.W."/>
            <person name="Higgins S."/>
            <person name="Loffler F."/>
        </authorList>
    </citation>
    <scope>NUCLEOTIDE SEQUENCE</scope>
</reference>
<keyword evidence="1" id="KW-0378">Hydrolase</keyword>
<name>A0A645EZF7_9ZZZZ</name>
<feature type="domain" description="Peptidase A2" evidence="2">
    <location>
        <begin position="34"/>
        <end position="112"/>
    </location>
</feature>
<dbReference type="InterPro" id="IPR034122">
    <property type="entry name" value="Retropepsin-like_bacterial"/>
</dbReference>